<sequence>MTDLVALRRELHRAPEVGLQLPKTQARLLRELEGLPLEVTTGAALTSITAVLRGGAHDGNGRVVLLRADMDALPVTEQTGLDYASTNGAMHACGHDLHMAMLVGAARHLSAQRDELPGDVVFMFQPGEEGNNGAGIMIDEGILEAAGRRADQAFALHVWAAHMPPGLFTSRPGTVMSTSGTLDVTIRGKGGHGSTPHLAKDPVPAMAEMITSLQVLVTRNVDVFDPAVITVGRVAAGTARNVIPATAEFNATIRAFSRETQDRVFELIGPLLSGIASAHGVEVDIDLERDYPATVNDEASVQLARRAVRDEFGDDRWADLAHPMNASEDFSRVLEAVPGAFLLYSAVAADADPATMENNHSPLARYDDSVLVDGAHLLAELARRSLRGEA</sequence>
<evidence type="ECO:0000313" key="3">
    <source>
        <dbReference type="Proteomes" id="UP001596266"/>
    </source>
</evidence>
<dbReference type="Pfam" id="PF01546">
    <property type="entry name" value="Peptidase_M20"/>
    <property type="match status" value="1"/>
</dbReference>
<dbReference type="Proteomes" id="UP001596266">
    <property type="component" value="Unassembled WGS sequence"/>
</dbReference>
<feature type="domain" description="Peptidase M20 dimerisation" evidence="1">
    <location>
        <begin position="180"/>
        <end position="268"/>
    </location>
</feature>
<organism evidence="2 3">
    <name type="scientific">Luteococcus sanguinis</name>
    <dbReference type="NCBI Taxonomy" id="174038"/>
    <lineage>
        <taxon>Bacteria</taxon>
        <taxon>Bacillati</taxon>
        <taxon>Actinomycetota</taxon>
        <taxon>Actinomycetes</taxon>
        <taxon>Propionibacteriales</taxon>
        <taxon>Propionibacteriaceae</taxon>
        <taxon>Luteococcus</taxon>
    </lineage>
</organism>
<keyword evidence="3" id="KW-1185">Reference proteome</keyword>
<name>A0ABW1X5Y3_9ACTN</name>
<dbReference type="InterPro" id="IPR002933">
    <property type="entry name" value="Peptidase_M20"/>
</dbReference>
<dbReference type="Gene3D" id="3.40.630.10">
    <property type="entry name" value="Zn peptidases"/>
    <property type="match status" value="1"/>
</dbReference>
<dbReference type="Pfam" id="PF07687">
    <property type="entry name" value="M20_dimer"/>
    <property type="match status" value="1"/>
</dbReference>
<gene>
    <name evidence="2" type="ORF">ACFP57_12880</name>
</gene>
<dbReference type="InterPro" id="IPR017439">
    <property type="entry name" value="Amidohydrolase"/>
</dbReference>
<dbReference type="NCBIfam" id="TIGR01891">
    <property type="entry name" value="amidohydrolases"/>
    <property type="match status" value="1"/>
</dbReference>
<dbReference type="SUPFAM" id="SSF53187">
    <property type="entry name" value="Zn-dependent exopeptidases"/>
    <property type="match status" value="1"/>
</dbReference>
<evidence type="ECO:0000313" key="2">
    <source>
        <dbReference type="EMBL" id="MFC6397869.1"/>
    </source>
</evidence>
<accession>A0ABW1X5Y3</accession>
<protein>
    <submittedName>
        <fullName evidence="2">M20 family metallopeptidase</fullName>
    </submittedName>
</protein>
<dbReference type="SUPFAM" id="SSF55031">
    <property type="entry name" value="Bacterial exopeptidase dimerisation domain"/>
    <property type="match status" value="1"/>
</dbReference>
<evidence type="ECO:0000259" key="1">
    <source>
        <dbReference type="Pfam" id="PF07687"/>
    </source>
</evidence>
<dbReference type="PIRSF" id="PIRSF005962">
    <property type="entry name" value="Pept_M20D_amidohydro"/>
    <property type="match status" value="1"/>
</dbReference>
<dbReference type="Gene3D" id="3.30.70.360">
    <property type="match status" value="1"/>
</dbReference>
<dbReference type="CDD" id="cd03886">
    <property type="entry name" value="M20_Acy1"/>
    <property type="match status" value="1"/>
</dbReference>
<dbReference type="RefSeq" id="WP_343886919.1">
    <property type="nucleotide sequence ID" value="NZ_BAAAKI010000025.1"/>
</dbReference>
<dbReference type="InterPro" id="IPR011650">
    <property type="entry name" value="Peptidase_M20_dimer"/>
</dbReference>
<comment type="caution">
    <text evidence="2">The sequence shown here is derived from an EMBL/GenBank/DDBJ whole genome shotgun (WGS) entry which is preliminary data.</text>
</comment>
<dbReference type="EMBL" id="JBHSUA010000024">
    <property type="protein sequence ID" value="MFC6397869.1"/>
    <property type="molecule type" value="Genomic_DNA"/>
</dbReference>
<dbReference type="InterPro" id="IPR036264">
    <property type="entry name" value="Bact_exopeptidase_dim_dom"/>
</dbReference>
<dbReference type="PANTHER" id="PTHR11014:SF63">
    <property type="entry name" value="METALLOPEPTIDASE, PUTATIVE (AFU_ORTHOLOGUE AFUA_6G09600)-RELATED"/>
    <property type="match status" value="1"/>
</dbReference>
<dbReference type="PANTHER" id="PTHR11014">
    <property type="entry name" value="PEPTIDASE M20 FAMILY MEMBER"/>
    <property type="match status" value="1"/>
</dbReference>
<proteinExistence type="predicted"/>
<reference evidence="3" key="1">
    <citation type="journal article" date="2019" name="Int. J. Syst. Evol. Microbiol.">
        <title>The Global Catalogue of Microorganisms (GCM) 10K type strain sequencing project: providing services to taxonomists for standard genome sequencing and annotation.</title>
        <authorList>
            <consortium name="The Broad Institute Genomics Platform"/>
            <consortium name="The Broad Institute Genome Sequencing Center for Infectious Disease"/>
            <person name="Wu L."/>
            <person name="Ma J."/>
        </authorList>
    </citation>
    <scope>NUCLEOTIDE SEQUENCE [LARGE SCALE GENOMIC DNA]</scope>
    <source>
        <strain evidence="3">CGMCC 1.15277</strain>
    </source>
</reference>